<dbReference type="InterPro" id="IPR006179">
    <property type="entry name" value="5_nucleotidase/apyrase"/>
</dbReference>
<dbReference type="Gene3D" id="3.60.21.10">
    <property type="match status" value="1"/>
</dbReference>
<evidence type="ECO:0000256" key="1">
    <source>
        <dbReference type="ARBA" id="ARBA00022729"/>
    </source>
</evidence>
<dbReference type="GO" id="GO:0009166">
    <property type="term" value="P:nucleotide catabolic process"/>
    <property type="evidence" value="ECO:0007669"/>
    <property type="project" value="InterPro"/>
</dbReference>
<evidence type="ECO:0000313" key="6">
    <source>
        <dbReference type="EMBL" id="MSS57957.1"/>
    </source>
</evidence>
<sequence length="720" mass="77106">MKRFAGFLLALSAAFGLCLQPVRAAGTTFGDIGAGSSDIIVLYTNDVHGGISDNAGLTGTSSSLGYAGIAAVRAEAQAQAAGVLLVDNGDSIQGAVFDTLSDGTASMDLMEKLGYDLCVPGNHEFDFGVDTFLDEVKNHPGLEYICANFTDMDGNFVLSKGYEVKDFEVDGSDVKIAFVGLDTPESISKGTPTYFMEDDGQTYKYTFNADTPEDFYAYIQKTVDQARTEADYVIVMGHIGDEGVTDGWSSPEIIENTDGIDVFLDGHAHSVIAGEQIENKDGEEVLLTSTGTKLENIGCLKLTVADGKISAAESHLIDTITDEEKSSEAYQNMASEVSAVEDQYAYLAEVVGHTDYDLKIYDPSDSSVRLVRTRDCNMADFLTDGYVWASSNLDGFEPADLSLLNGGSIRADILAGDVTYTSVLTVFPWYTHVTEIKATGQQIVDCLEMGARKSPEECGGFMIGGNLSYQIDLSKESKVSEDSQGMFLGVDGSYENGDYRVNNVLIGGEPLDLEKEYLLVINDYYYTQCGDGMTMFQNDEAIVNGDDNVIDVELMCSFFKSLENEQVPDTYSNPYGDGRITVIADAEAAASETADSGLLNALTSSDLGIKEKNTAAFDLSASSAVLNSDNLYCVRIAKDQLPASLQSAANVYAVSQADMSPVLCSRDGNGDLLVPVTDADGSVVLGTNSSNSIQTIAVVCMVILLIALIAAQAADRRRKE</sequence>
<keyword evidence="3" id="KW-0812">Transmembrane</keyword>
<keyword evidence="1 2" id="KW-0732">Signal</keyword>
<feature type="transmembrane region" description="Helical" evidence="3">
    <location>
        <begin position="695"/>
        <end position="714"/>
    </location>
</feature>
<dbReference type="SUPFAM" id="SSF55816">
    <property type="entry name" value="5'-nucleotidase (syn. UDP-sugar hydrolase), C-terminal domain"/>
    <property type="match status" value="1"/>
</dbReference>
<dbReference type="InterPro" id="IPR036907">
    <property type="entry name" value="5'-Nucleotdase_C_sf"/>
</dbReference>
<dbReference type="EMBL" id="VUMN01000005">
    <property type="protein sequence ID" value="MSS57957.1"/>
    <property type="molecule type" value="Genomic_DNA"/>
</dbReference>
<gene>
    <name evidence="6" type="ORF">FYJ51_03455</name>
</gene>
<protein>
    <submittedName>
        <fullName evidence="6">Bifunctional metallophosphatase/5'-nucleotidase</fullName>
    </submittedName>
</protein>
<comment type="similarity">
    <text evidence="2">Belongs to the 5'-nucleotidase family.</text>
</comment>
<accession>A0A7X2NQY0</accession>
<reference evidence="6 7" key="1">
    <citation type="submission" date="2019-08" db="EMBL/GenBank/DDBJ databases">
        <title>In-depth cultivation of the pig gut microbiome towards novel bacterial diversity and tailored functional studies.</title>
        <authorList>
            <person name="Wylensek D."/>
            <person name="Hitch T.C.A."/>
            <person name="Clavel T."/>
        </authorList>
    </citation>
    <scope>NUCLEOTIDE SEQUENCE [LARGE SCALE GENOMIC DNA]</scope>
    <source>
        <strain evidence="6 7">Oil+RF-744-GAM-WT-6</strain>
    </source>
</reference>
<dbReference type="PRINTS" id="PR01607">
    <property type="entry name" value="APYRASEFAMLY"/>
</dbReference>
<keyword evidence="3" id="KW-1133">Transmembrane helix</keyword>
<comment type="caution">
    <text evidence="6">The sequence shown here is derived from an EMBL/GenBank/DDBJ whole genome shotgun (WGS) entry which is preliminary data.</text>
</comment>
<dbReference type="Pfam" id="PF02872">
    <property type="entry name" value="5_nucleotid_C"/>
    <property type="match status" value="1"/>
</dbReference>
<dbReference type="AlphaFoldDB" id="A0A7X2NQY0"/>
<evidence type="ECO:0000259" key="4">
    <source>
        <dbReference type="Pfam" id="PF00149"/>
    </source>
</evidence>
<dbReference type="GO" id="GO:0000166">
    <property type="term" value="F:nucleotide binding"/>
    <property type="evidence" value="ECO:0007669"/>
    <property type="project" value="UniProtKB-KW"/>
</dbReference>
<dbReference type="PANTHER" id="PTHR11575">
    <property type="entry name" value="5'-NUCLEOTIDASE-RELATED"/>
    <property type="match status" value="1"/>
</dbReference>
<keyword evidence="7" id="KW-1185">Reference proteome</keyword>
<evidence type="ECO:0000259" key="5">
    <source>
        <dbReference type="Pfam" id="PF02872"/>
    </source>
</evidence>
<dbReference type="InterPro" id="IPR008334">
    <property type="entry name" value="5'-Nucleotdase_C"/>
</dbReference>
<dbReference type="PANTHER" id="PTHR11575:SF24">
    <property type="entry name" value="5'-NUCLEOTIDASE"/>
    <property type="match status" value="1"/>
</dbReference>
<keyword evidence="3" id="KW-0472">Membrane</keyword>
<dbReference type="Gene3D" id="3.90.780.10">
    <property type="entry name" value="5'-Nucleotidase, C-terminal domain"/>
    <property type="match status" value="1"/>
</dbReference>
<dbReference type="Pfam" id="PF00149">
    <property type="entry name" value="Metallophos"/>
    <property type="match status" value="1"/>
</dbReference>
<feature type="signal peptide" evidence="2">
    <location>
        <begin position="1"/>
        <end position="24"/>
    </location>
</feature>
<dbReference type="GO" id="GO:0016787">
    <property type="term" value="F:hydrolase activity"/>
    <property type="evidence" value="ECO:0007669"/>
    <property type="project" value="UniProtKB-KW"/>
</dbReference>
<feature type="domain" description="5'-Nucleotidase C-terminal" evidence="5">
    <location>
        <begin position="350"/>
        <end position="537"/>
    </location>
</feature>
<feature type="chain" id="PRO_5031610857" evidence="2">
    <location>
        <begin position="25"/>
        <end position="720"/>
    </location>
</feature>
<feature type="domain" description="Calcineurin-like phosphoesterase" evidence="4">
    <location>
        <begin position="41"/>
        <end position="270"/>
    </location>
</feature>
<dbReference type="InterPro" id="IPR004843">
    <property type="entry name" value="Calcineurin-like_PHP"/>
</dbReference>
<evidence type="ECO:0000313" key="7">
    <source>
        <dbReference type="Proteomes" id="UP000461880"/>
    </source>
</evidence>
<dbReference type="InterPro" id="IPR029052">
    <property type="entry name" value="Metallo-depent_PP-like"/>
</dbReference>
<evidence type="ECO:0000256" key="2">
    <source>
        <dbReference type="RuleBase" id="RU362119"/>
    </source>
</evidence>
<keyword evidence="2" id="KW-0378">Hydrolase</keyword>
<dbReference type="SUPFAM" id="SSF56300">
    <property type="entry name" value="Metallo-dependent phosphatases"/>
    <property type="match status" value="1"/>
</dbReference>
<evidence type="ECO:0000256" key="3">
    <source>
        <dbReference type="SAM" id="Phobius"/>
    </source>
</evidence>
<organism evidence="6 7">
    <name type="scientific">Stecheria intestinalis</name>
    <dbReference type="NCBI Taxonomy" id="2606630"/>
    <lineage>
        <taxon>Bacteria</taxon>
        <taxon>Bacillati</taxon>
        <taxon>Bacillota</taxon>
        <taxon>Erysipelotrichia</taxon>
        <taxon>Erysipelotrichales</taxon>
        <taxon>Erysipelotrichaceae</taxon>
        <taxon>Stecheria</taxon>
    </lineage>
</organism>
<dbReference type="RefSeq" id="WP_154503248.1">
    <property type="nucleotide sequence ID" value="NZ_VUMN01000005.1"/>
</dbReference>
<keyword evidence="2" id="KW-0547">Nucleotide-binding</keyword>
<proteinExistence type="inferred from homology"/>
<name>A0A7X2NQY0_9FIRM</name>
<dbReference type="Proteomes" id="UP000461880">
    <property type="component" value="Unassembled WGS sequence"/>
</dbReference>